<dbReference type="Pfam" id="PF00535">
    <property type="entry name" value="Glycos_transf_2"/>
    <property type="match status" value="1"/>
</dbReference>
<evidence type="ECO:0000313" key="2">
    <source>
        <dbReference type="EMBL" id="SES49851.1"/>
    </source>
</evidence>
<sequence length="355" mass="40107">MSSVSVVIPCYNYGHFLEQAVSSVLDDQPGVDVRVLIIDDASPDGSVEVARRLAARDPRIEVVAHQTNQGNIATFNEGLLEWADGDYCTLLSADDRATPGALGRARDLLDAHPEVGLVYGHSVWYTDGTTPPPARTKVRGWSVWSGQRWLEHRFRQAENPITTPEVVVRTSLQQRVGGYDPQMPKAADMELFMRFAAYGAVGFLRGVDQAYYRLHGANMSKAVSPLMDLVQRREVFEAVLDRYGHALADVDHLRDSVHRQLGREALWAAGRVHDRGPFRRSELGRRLMGAGSNPEEGDVEELLAYAVECWPDVKRARLYRQLEAQRPLGPLDLMSLVNSKREWWLRRRAWKYRGY</sequence>
<dbReference type="PANTHER" id="PTHR43685">
    <property type="entry name" value="GLYCOSYLTRANSFERASE"/>
    <property type="match status" value="1"/>
</dbReference>
<dbReference type="GO" id="GO:0016740">
    <property type="term" value="F:transferase activity"/>
    <property type="evidence" value="ECO:0007669"/>
    <property type="project" value="UniProtKB-KW"/>
</dbReference>
<dbReference type="AlphaFoldDB" id="A0A1H9XUQ8"/>
<feature type="domain" description="Glycosyltransferase 2-like" evidence="1">
    <location>
        <begin position="5"/>
        <end position="149"/>
    </location>
</feature>
<dbReference type="SUPFAM" id="SSF53448">
    <property type="entry name" value="Nucleotide-diphospho-sugar transferases"/>
    <property type="match status" value="1"/>
</dbReference>
<evidence type="ECO:0000313" key="3">
    <source>
        <dbReference type="Proteomes" id="UP000199019"/>
    </source>
</evidence>
<evidence type="ECO:0000259" key="1">
    <source>
        <dbReference type="Pfam" id="PF00535"/>
    </source>
</evidence>
<keyword evidence="3" id="KW-1185">Reference proteome</keyword>
<dbReference type="InterPro" id="IPR029044">
    <property type="entry name" value="Nucleotide-diphossugar_trans"/>
</dbReference>
<organism evidence="2 3">
    <name type="scientific">Pedococcus cremeus</name>
    <dbReference type="NCBI Taxonomy" id="587636"/>
    <lineage>
        <taxon>Bacteria</taxon>
        <taxon>Bacillati</taxon>
        <taxon>Actinomycetota</taxon>
        <taxon>Actinomycetes</taxon>
        <taxon>Micrococcales</taxon>
        <taxon>Intrasporangiaceae</taxon>
        <taxon>Pedococcus</taxon>
    </lineage>
</organism>
<dbReference type="Gene3D" id="3.90.550.10">
    <property type="entry name" value="Spore Coat Polysaccharide Biosynthesis Protein SpsA, Chain A"/>
    <property type="match status" value="1"/>
</dbReference>
<dbReference type="EMBL" id="FOHB01000015">
    <property type="protein sequence ID" value="SES49851.1"/>
    <property type="molecule type" value="Genomic_DNA"/>
</dbReference>
<dbReference type="OrthoDB" id="4529776at2"/>
<dbReference type="InterPro" id="IPR001173">
    <property type="entry name" value="Glyco_trans_2-like"/>
</dbReference>
<reference evidence="3" key="1">
    <citation type="submission" date="2016-10" db="EMBL/GenBank/DDBJ databases">
        <authorList>
            <person name="Varghese N."/>
            <person name="Submissions S."/>
        </authorList>
    </citation>
    <scope>NUCLEOTIDE SEQUENCE [LARGE SCALE GENOMIC DNA]</scope>
    <source>
        <strain evidence="3">CGMCC 1.6963</strain>
    </source>
</reference>
<gene>
    <name evidence="2" type="ORF">SAMN05216199_0528</name>
</gene>
<name>A0A1H9XUQ8_9MICO</name>
<dbReference type="Proteomes" id="UP000199019">
    <property type="component" value="Unassembled WGS sequence"/>
</dbReference>
<dbReference type="STRING" id="587636.SAMN05216199_0528"/>
<dbReference type="InterPro" id="IPR050834">
    <property type="entry name" value="Glycosyltransf_2"/>
</dbReference>
<dbReference type="RefSeq" id="WP_091763264.1">
    <property type="nucleotide sequence ID" value="NZ_FOHB01000015.1"/>
</dbReference>
<keyword evidence="2" id="KW-0808">Transferase</keyword>
<dbReference type="PANTHER" id="PTHR43685:SF2">
    <property type="entry name" value="GLYCOSYLTRANSFERASE 2-LIKE DOMAIN-CONTAINING PROTEIN"/>
    <property type="match status" value="1"/>
</dbReference>
<protein>
    <submittedName>
        <fullName evidence="2">Glycosyltransferase involved in cell wall bisynthesis</fullName>
    </submittedName>
</protein>
<proteinExistence type="predicted"/>
<accession>A0A1H9XUQ8</accession>